<comment type="caution">
    <text evidence="2">The sequence shown here is derived from an EMBL/GenBank/DDBJ whole genome shotgun (WGS) entry which is preliminary data.</text>
</comment>
<feature type="region of interest" description="Disordered" evidence="1">
    <location>
        <begin position="221"/>
        <end position="241"/>
    </location>
</feature>
<feature type="compositionally biased region" description="Polar residues" evidence="1">
    <location>
        <begin position="230"/>
        <end position="241"/>
    </location>
</feature>
<protein>
    <submittedName>
        <fullName evidence="2">Uncharacterized protein</fullName>
    </submittedName>
</protein>
<evidence type="ECO:0000256" key="1">
    <source>
        <dbReference type="SAM" id="MobiDB-lite"/>
    </source>
</evidence>
<gene>
    <name evidence="2" type="ORF">DUI87_28071</name>
</gene>
<dbReference type="EMBL" id="QRBI01000185">
    <property type="protein sequence ID" value="RMB95449.1"/>
    <property type="molecule type" value="Genomic_DNA"/>
</dbReference>
<proteinExistence type="predicted"/>
<name>A0A3M0J9F9_HIRRU</name>
<dbReference type="AlphaFoldDB" id="A0A3M0J9F9"/>
<accession>A0A3M0J9F9</accession>
<keyword evidence="3" id="KW-1185">Reference proteome</keyword>
<dbReference type="Proteomes" id="UP000269221">
    <property type="component" value="Unassembled WGS sequence"/>
</dbReference>
<sequence>MLGVERDPNQDLIPLISLPAESCSDGDLYSHEDLSLPQPGSLLGQELYKFFKLAIGSQSRHPPSCDSDDLSEIHKCSSGITSIKSPPLNPRESGAVEGKVSCKGSGTALVTMTPGNVHRCHLGDRTVAPDLAVSLYLKEFEGASGNFRQQDISEKILLLLERTSRVTPPVRRGYRSFNGRKDFTRCSGTRGVENQCINSEKGQQKESLELLLALELEPPLSSSKARESKNTPPRWQQTKGLRTSSLNIEDIFI</sequence>
<organism evidence="2 3">
    <name type="scientific">Hirundo rustica rustica</name>
    <dbReference type="NCBI Taxonomy" id="333673"/>
    <lineage>
        <taxon>Eukaryota</taxon>
        <taxon>Metazoa</taxon>
        <taxon>Chordata</taxon>
        <taxon>Craniata</taxon>
        <taxon>Vertebrata</taxon>
        <taxon>Euteleostomi</taxon>
        <taxon>Archelosauria</taxon>
        <taxon>Archosauria</taxon>
        <taxon>Dinosauria</taxon>
        <taxon>Saurischia</taxon>
        <taxon>Theropoda</taxon>
        <taxon>Coelurosauria</taxon>
        <taxon>Aves</taxon>
        <taxon>Neognathae</taxon>
        <taxon>Neoaves</taxon>
        <taxon>Telluraves</taxon>
        <taxon>Australaves</taxon>
        <taxon>Passeriformes</taxon>
        <taxon>Sylvioidea</taxon>
        <taxon>Hirundinidae</taxon>
        <taxon>Hirundo</taxon>
    </lineage>
</organism>
<reference evidence="2 3" key="1">
    <citation type="submission" date="2018-07" db="EMBL/GenBank/DDBJ databases">
        <title>A high quality draft genome assembly of the barn swallow (H. rustica rustica).</title>
        <authorList>
            <person name="Formenti G."/>
            <person name="Chiara M."/>
            <person name="Poveda L."/>
            <person name="Francoijs K.-J."/>
            <person name="Bonisoli-Alquati A."/>
            <person name="Canova L."/>
            <person name="Gianfranceschi L."/>
            <person name="Horner D.S."/>
            <person name="Saino N."/>
        </authorList>
    </citation>
    <scope>NUCLEOTIDE SEQUENCE [LARGE SCALE GENOMIC DNA]</scope>
    <source>
        <strain evidence="2">Chelidonia</strain>
        <tissue evidence="2">Blood</tissue>
    </source>
</reference>
<evidence type="ECO:0000313" key="3">
    <source>
        <dbReference type="Proteomes" id="UP000269221"/>
    </source>
</evidence>
<evidence type="ECO:0000313" key="2">
    <source>
        <dbReference type="EMBL" id="RMB95449.1"/>
    </source>
</evidence>